<accession>A0AAU7VLX2</accession>
<reference evidence="1" key="1">
    <citation type="journal article" date="2013" name="Extremophiles">
        <title>Proteinivorax tanatarense gen. nov., sp. nov., an anaerobic, haloalkaliphilic, proteolytic bacterium isolated from a decaying algal bloom, and proposal of Proteinivoraceae fam. nov.</title>
        <authorList>
            <person name="Kevbrin V."/>
            <person name="Boltyanskaya Y."/>
            <person name="Zhilina T."/>
            <person name="Kolganova T."/>
            <person name="Lavrentjeva E."/>
            <person name="Kuznetsov B."/>
        </authorList>
    </citation>
    <scope>NUCLEOTIDE SEQUENCE</scope>
    <source>
        <strain evidence="1">Z-910T</strain>
    </source>
</reference>
<organism evidence="1">
    <name type="scientific">Proteinivorax tanatarense</name>
    <dbReference type="NCBI Taxonomy" id="1260629"/>
    <lineage>
        <taxon>Bacteria</taxon>
        <taxon>Bacillati</taxon>
        <taxon>Bacillota</taxon>
        <taxon>Clostridia</taxon>
        <taxon>Eubacteriales</taxon>
        <taxon>Proteinivoracaceae</taxon>
        <taxon>Proteinivorax</taxon>
    </lineage>
</organism>
<sequence length="82" mass="9387">MAKVNILCPDLIEEYGLDESEIIKELGKVNAEKDVEGMIKGLPENLMYTLVYRVKSQKIFLTNIIKAEKVIKMDNSKLFAHM</sequence>
<proteinExistence type="predicted"/>
<evidence type="ECO:0000313" key="1">
    <source>
        <dbReference type="EMBL" id="XBX75119.1"/>
    </source>
</evidence>
<dbReference type="AlphaFoldDB" id="A0AAU7VLX2"/>
<reference evidence="1" key="2">
    <citation type="submission" date="2024-06" db="EMBL/GenBank/DDBJ databases">
        <authorList>
            <person name="Petrova K.O."/>
            <person name="Toshchakov S.V."/>
            <person name="Boltjanskaja Y.V."/>
            <person name="Kevbrin V."/>
        </authorList>
    </citation>
    <scope>NUCLEOTIDE SEQUENCE</scope>
    <source>
        <strain evidence="1">Z-910T</strain>
    </source>
</reference>
<name>A0AAU7VLX2_9FIRM</name>
<protein>
    <submittedName>
        <fullName evidence="1">Uncharacterized protein</fullName>
    </submittedName>
</protein>
<gene>
    <name evidence="1" type="ORF">PRVXT_000225</name>
</gene>
<dbReference type="RefSeq" id="WP_350343866.1">
    <property type="nucleotide sequence ID" value="NZ_CP158367.1"/>
</dbReference>
<dbReference type="EMBL" id="CP158367">
    <property type="protein sequence ID" value="XBX75119.1"/>
    <property type="molecule type" value="Genomic_DNA"/>
</dbReference>